<keyword evidence="3" id="KW-0413">Isomerase</keyword>
<keyword evidence="4" id="KW-1185">Reference proteome</keyword>
<dbReference type="Gene3D" id="3.40.50.1360">
    <property type="match status" value="1"/>
</dbReference>
<dbReference type="Pfam" id="PF01182">
    <property type="entry name" value="Glucosamine_iso"/>
    <property type="match status" value="1"/>
</dbReference>
<dbReference type="GO" id="GO:0004342">
    <property type="term" value="F:glucosamine-6-phosphate deaminase activity"/>
    <property type="evidence" value="ECO:0007669"/>
    <property type="project" value="InterPro"/>
</dbReference>
<dbReference type="InterPro" id="IPR006148">
    <property type="entry name" value="Glc/Gal-6P_isomerase"/>
</dbReference>
<sequence length="246" mass="27680">MKIIKTKTYDEMSELAAVYLLSHMTKEGRVNVSITAGTTPVKMYEKLVPMVKGKQNYSNVHYYNFDEIPFQGKGKEGITITNLRKYYFTPAEIEEVQIHKLTPENYESHDQRLKKDGGLDVLVMGLGYDGHFCGNLPGKTAWEDQTVKTPFLDEELQKIADLEFGGDVSLVPSYAVTMGPRSVMNVKELIMIVNGKHKADILKQTVEGKVDSNIPSTILKLHPNLTIITDEDAASCLSEETLEKYR</sequence>
<evidence type="ECO:0000256" key="1">
    <source>
        <dbReference type="ARBA" id="ARBA00023277"/>
    </source>
</evidence>
<dbReference type="PANTHER" id="PTHR42892:SF1">
    <property type="entry name" value="GLUCOSAMINE-6-PHOSPHATE ISOMERASE"/>
    <property type="match status" value="1"/>
</dbReference>
<dbReference type="EMBL" id="SODD01000068">
    <property type="protein sequence ID" value="TDW08633.1"/>
    <property type="molecule type" value="Genomic_DNA"/>
</dbReference>
<evidence type="ECO:0000313" key="4">
    <source>
        <dbReference type="Proteomes" id="UP000294743"/>
    </source>
</evidence>
<organism evidence="3 4">
    <name type="scientific">Breznakia blatticola</name>
    <dbReference type="NCBI Taxonomy" id="1754012"/>
    <lineage>
        <taxon>Bacteria</taxon>
        <taxon>Bacillati</taxon>
        <taxon>Bacillota</taxon>
        <taxon>Erysipelotrichia</taxon>
        <taxon>Erysipelotrichales</taxon>
        <taxon>Erysipelotrichaceae</taxon>
        <taxon>Breznakia</taxon>
    </lineage>
</organism>
<comment type="caution">
    <text evidence="3">The sequence shown here is derived from an EMBL/GenBank/DDBJ whole genome shotgun (WGS) entry which is preliminary data.</text>
</comment>
<dbReference type="PROSITE" id="PS01161">
    <property type="entry name" value="GLC_GALNAC_ISOMERASE"/>
    <property type="match status" value="1"/>
</dbReference>
<keyword evidence="1" id="KW-0119">Carbohydrate metabolism</keyword>
<feature type="domain" description="Glucosamine/galactosamine-6-phosphate isomerase" evidence="2">
    <location>
        <begin position="13"/>
        <end position="220"/>
    </location>
</feature>
<dbReference type="InterPro" id="IPR037171">
    <property type="entry name" value="NagB/RpiA_transferase-like"/>
</dbReference>
<dbReference type="SUPFAM" id="SSF100950">
    <property type="entry name" value="NagB/RpiA/CoA transferase-like"/>
    <property type="match status" value="1"/>
</dbReference>
<dbReference type="CDD" id="cd01399">
    <property type="entry name" value="GlcN6P_deaminase"/>
    <property type="match status" value="1"/>
</dbReference>
<dbReference type="GO" id="GO:0016853">
    <property type="term" value="F:isomerase activity"/>
    <property type="evidence" value="ECO:0007669"/>
    <property type="project" value="UniProtKB-KW"/>
</dbReference>
<dbReference type="GO" id="GO:0006044">
    <property type="term" value="P:N-acetylglucosamine metabolic process"/>
    <property type="evidence" value="ECO:0007669"/>
    <property type="project" value="InterPro"/>
</dbReference>
<dbReference type="NCBIfam" id="NF009022">
    <property type="entry name" value="PRK12358.1"/>
    <property type="match status" value="1"/>
</dbReference>
<name>A0A4R7Z9N0_9FIRM</name>
<dbReference type="GO" id="GO:0005975">
    <property type="term" value="P:carbohydrate metabolic process"/>
    <property type="evidence" value="ECO:0007669"/>
    <property type="project" value="InterPro"/>
</dbReference>
<dbReference type="InterPro" id="IPR004547">
    <property type="entry name" value="Glucosamine6P_isomerase"/>
</dbReference>
<dbReference type="OrthoDB" id="9810967at2"/>
<dbReference type="RefSeq" id="WP_134171393.1">
    <property type="nucleotide sequence ID" value="NZ_SODD01000068.1"/>
</dbReference>
<dbReference type="PANTHER" id="PTHR42892">
    <property type="entry name" value="GLUCOSAMINE-6-PHOSPHATE DEAMINASE-LIKE PROTEIN BT_0258-RELATED"/>
    <property type="match status" value="1"/>
</dbReference>
<evidence type="ECO:0000259" key="2">
    <source>
        <dbReference type="Pfam" id="PF01182"/>
    </source>
</evidence>
<dbReference type="InterPro" id="IPR052960">
    <property type="entry name" value="GlcN6P_deaminase-like"/>
</dbReference>
<accession>A0A4R7Z9N0</accession>
<protein>
    <submittedName>
        <fullName evidence="3">6-phosphogluconolactonase/glucosamine-6-phosphate isomerase/deaminase</fullName>
    </submittedName>
</protein>
<gene>
    <name evidence="3" type="ORF">EDD63_1685</name>
</gene>
<dbReference type="AlphaFoldDB" id="A0A4R7Z9N0"/>
<dbReference type="InterPro" id="IPR018321">
    <property type="entry name" value="Glucosamine6P_isomerase_CS"/>
</dbReference>
<proteinExistence type="predicted"/>
<evidence type="ECO:0000313" key="3">
    <source>
        <dbReference type="EMBL" id="TDW08633.1"/>
    </source>
</evidence>
<reference evidence="3 4" key="1">
    <citation type="submission" date="2019-03" db="EMBL/GenBank/DDBJ databases">
        <title>Genomic Encyclopedia of Type Strains, Phase IV (KMG-IV): sequencing the most valuable type-strain genomes for metagenomic binning, comparative biology and taxonomic classification.</title>
        <authorList>
            <person name="Goeker M."/>
        </authorList>
    </citation>
    <scope>NUCLEOTIDE SEQUENCE [LARGE SCALE GENOMIC DNA]</scope>
    <source>
        <strain evidence="3 4">DSM 28867</strain>
    </source>
</reference>
<dbReference type="Proteomes" id="UP000294743">
    <property type="component" value="Unassembled WGS sequence"/>
</dbReference>